<evidence type="ECO:0000256" key="11">
    <source>
        <dbReference type="ARBA" id="ARBA00041066"/>
    </source>
</evidence>
<name>A0ABQ7SAX6_9ACAR</name>
<dbReference type="SUPFAM" id="SSF53383">
    <property type="entry name" value="PLP-dependent transferases"/>
    <property type="match status" value="1"/>
</dbReference>
<comment type="cofactor">
    <cofactor evidence="1">
        <name>pyridoxal 5'-phosphate</name>
        <dbReference type="ChEBI" id="CHEBI:597326"/>
    </cofactor>
</comment>
<dbReference type="EMBL" id="JAIFTH010000127">
    <property type="protein sequence ID" value="KAG9510532.1"/>
    <property type="molecule type" value="Genomic_DNA"/>
</dbReference>
<dbReference type="InterPro" id="IPR004839">
    <property type="entry name" value="Aminotransferase_I/II_large"/>
</dbReference>
<reference evidence="15 16" key="1">
    <citation type="submission" date="2020-10" db="EMBL/GenBank/DDBJ databases">
        <authorList>
            <person name="Klimov P.B."/>
            <person name="Dyachkov S.M."/>
            <person name="Chetverikov P.E."/>
        </authorList>
    </citation>
    <scope>NUCLEOTIDE SEQUENCE [LARGE SCALE GENOMIC DNA]</scope>
    <source>
        <strain evidence="15">BMOC 18-1129-001#AD2665</strain>
        <tissue evidence="15">Entire mites</tissue>
    </source>
</reference>
<dbReference type="InterPro" id="IPR015422">
    <property type="entry name" value="PyrdxlP-dep_Trfase_small"/>
</dbReference>
<dbReference type="PANTHER" id="PTHR13693">
    <property type="entry name" value="CLASS II AMINOTRANSFERASE/8-AMINO-7-OXONONANOATE SYNTHASE"/>
    <property type="match status" value="1"/>
</dbReference>
<comment type="pathway">
    <text evidence="3">Sphingolipid metabolism.</text>
</comment>
<dbReference type="Proteomes" id="UP000825002">
    <property type="component" value="Unassembled WGS sequence"/>
</dbReference>
<comment type="caution">
    <text evidence="15">The sequence shown here is derived from an EMBL/GenBank/DDBJ whole genome shotgun (WGS) entry which is preliminary data.</text>
</comment>
<evidence type="ECO:0000256" key="8">
    <source>
        <dbReference type="ARBA" id="ARBA00022919"/>
    </source>
</evidence>
<evidence type="ECO:0000256" key="12">
    <source>
        <dbReference type="ARBA" id="ARBA00041765"/>
    </source>
</evidence>
<evidence type="ECO:0000256" key="4">
    <source>
        <dbReference type="ARBA" id="ARBA00008392"/>
    </source>
</evidence>
<organism evidence="15 16">
    <name type="scientific">Fragariocoptes setiger</name>
    <dbReference type="NCBI Taxonomy" id="1670756"/>
    <lineage>
        <taxon>Eukaryota</taxon>
        <taxon>Metazoa</taxon>
        <taxon>Ecdysozoa</taxon>
        <taxon>Arthropoda</taxon>
        <taxon>Chelicerata</taxon>
        <taxon>Arachnida</taxon>
        <taxon>Acari</taxon>
        <taxon>Acariformes</taxon>
        <taxon>Trombidiformes</taxon>
        <taxon>Prostigmata</taxon>
        <taxon>Eupodina</taxon>
        <taxon>Eriophyoidea</taxon>
        <taxon>Phytoptidae</taxon>
        <taxon>Fragariocoptes</taxon>
    </lineage>
</organism>
<proteinExistence type="inferred from homology"/>
<evidence type="ECO:0000256" key="6">
    <source>
        <dbReference type="ARBA" id="ARBA00022679"/>
    </source>
</evidence>
<keyword evidence="8" id="KW-0746">Sphingolipid metabolism</keyword>
<evidence type="ECO:0000313" key="16">
    <source>
        <dbReference type="Proteomes" id="UP000825002"/>
    </source>
</evidence>
<accession>A0ABQ7SAX6</accession>
<comment type="pathway">
    <text evidence="2">Lipid metabolism; sphingolipid metabolism.</text>
</comment>
<evidence type="ECO:0000256" key="7">
    <source>
        <dbReference type="ARBA" id="ARBA00022898"/>
    </source>
</evidence>
<evidence type="ECO:0000256" key="13">
    <source>
        <dbReference type="ARBA" id="ARBA00042649"/>
    </source>
</evidence>
<dbReference type="PANTHER" id="PTHR13693:SF2">
    <property type="entry name" value="SERINE PALMITOYLTRANSFERASE 1"/>
    <property type="match status" value="1"/>
</dbReference>
<sequence length="421" mass="47151">MDSTDELETILASWTPDPLVPDKNSDKEVDRPQIVSSKSVKNIVINGKSCLNFACHDYLGFANSKKVEIEAIRALRKYGVGSCGPRGFYGTIDVHLMLEKELAEFMCTQEAILYSFGFTTIASAIPAYAKTDDVVFVDEQCNFAIQQGLVASRSIVKKFRHNDAQHLAQLMAEQNECERQNSKKAKLVRRFLIVEGIYAKTGCLSPLPEYIELKKRYKVRLFIDESYSIGILGTNGRGISEHYNVDINDIDMVMASLETTFCSFGGFCAGSSYIVNHQRLAGLGYCFSASLPPFQAQVARETLKMIKDGEELRSSAWSKFKYVHDALGKLKKLKCVSSSISPIKHLVNTHGDDVRTLNSLCRLAFERFGLAITIAQTIPDQEITPIRPSIRLVISDSMDYEELDRLVEHLAYCESHLPLNN</sequence>
<dbReference type="Gene3D" id="3.90.1150.10">
    <property type="entry name" value="Aspartate Aminotransferase, domain 1"/>
    <property type="match status" value="1"/>
</dbReference>
<feature type="non-terminal residue" evidence="15">
    <location>
        <position position="1"/>
    </location>
</feature>
<evidence type="ECO:0000256" key="2">
    <source>
        <dbReference type="ARBA" id="ARBA00004760"/>
    </source>
</evidence>
<evidence type="ECO:0000256" key="3">
    <source>
        <dbReference type="ARBA" id="ARBA00004991"/>
    </source>
</evidence>
<dbReference type="InterPro" id="IPR015424">
    <property type="entry name" value="PyrdxlP-dep_Trfase"/>
</dbReference>
<keyword evidence="6" id="KW-0808">Transferase</keyword>
<keyword evidence="7" id="KW-0663">Pyridoxal phosphate</keyword>
<protein>
    <recommendedName>
        <fullName evidence="11">Serine palmitoyltransferase 1</fullName>
        <ecNumber evidence="5">2.3.1.50</ecNumber>
    </recommendedName>
    <alternativeName>
        <fullName evidence="12">Long chain base biosynthesis protein 1</fullName>
    </alternativeName>
    <alternativeName>
        <fullName evidence="13">Serine-palmitoyl-CoA transferase 1</fullName>
    </alternativeName>
</protein>
<feature type="domain" description="Aminotransferase class I/classII large" evidence="14">
    <location>
        <begin position="50"/>
        <end position="410"/>
    </location>
</feature>
<dbReference type="InterPro" id="IPR050087">
    <property type="entry name" value="AON_synthase_class-II"/>
</dbReference>
<evidence type="ECO:0000256" key="5">
    <source>
        <dbReference type="ARBA" id="ARBA00013220"/>
    </source>
</evidence>
<evidence type="ECO:0000256" key="9">
    <source>
        <dbReference type="ARBA" id="ARBA00023098"/>
    </source>
</evidence>
<evidence type="ECO:0000256" key="10">
    <source>
        <dbReference type="ARBA" id="ARBA00023315"/>
    </source>
</evidence>
<evidence type="ECO:0000313" key="15">
    <source>
        <dbReference type="EMBL" id="KAG9510532.1"/>
    </source>
</evidence>
<comment type="similarity">
    <text evidence="4">Belongs to the class-II pyridoxal-phosphate-dependent aminotransferase family.</text>
</comment>
<gene>
    <name evidence="15" type="primary">sptl-1</name>
    <name evidence="15" type="ORF">GZH46_00918</name>
</gene>
<dbReference type="Pfam" id="PF00155">
    <property type="entry name" value="Aminotran_1_2"/>
    <property type="match status" value="1"/>
</dbReference>
<dbReference type="EC" id="2.3.1.50" evidence="5"/>
<dbReference type="InterPro" id="IPR015421">
    <property type="entry name" value="PyrdxlP-dep_Trfase_major"/>
</dbReference>
<dbReference type="Gene3D" id="3.40.640.10">
    <property type="entry name" value="Type I PLP-dependent aspartate aminotransferase-like (Major domain)"/>
    <property type="match status" value="1"/>
</dbReference>
<keyword evidence="9" id="KW-0443">Lipid metabolism</keyword>
<keyword evidence="10" id="KW-0012">Acyltransferase</keyword>
<evidence type="ECO:0000256" key="1">
    <source>
        <dbReference type="ARBA" id="ARBA00001933"/>
    </source>
</evidence>
<evidence type="ECO:0000259" key="14">
    <source>
        <dbReference type="Pfam" id="PF00155"/>
    </source>
</evidence>
<keyword evidence="16" id="KW-1185">Reference proteome</keyword>